<gene>
    <name evidence="1" type="ORF">SAMN02744124_02296</name>
</gene>
<dbReference type="EMBL" id="FXAE01000021">
    <property type="protein sequence ID" value="SMF28976.1"/>
    <property type="molecule type" value="Genomic_DNA"/>
</dbReference>
<accession>A0ABY1LXW5</accession>
<proteinExistence type="predicted"/>
<evidence type="ECO:0000313" key="1">
    <source>
        <dbReference type="EMBL" id="SMF28976.1"/>
    </source>
</evidence>
<keyword evidence="2" id="KW-1185">Reference proteome</keyword>
<dbReference type="Proteomes" id="UP000192939">
    <property type="component" value="Unassembled WGS sequence"/>
</dbReference>
<evidence type="ECO:0000313" key="2">
    <source>
        <dbReference type="Proteomes" id="UP000192939"/>
    </source>
</evidence>
<reference evidence="1 2" key="1">
    <citation type="submission" date="2017-04" db="EMBL/GenBank/DDBJ databases">
        <authorList>
            <person name="Varghese N."/>
            <person name="Submissions S."/>
        </authorList>
    </citation>
    <scope>NUCLEOTIDE SEQUENCE [LARGE SCALE GENOMIC DNA]</scope>
    <source>
        <strain evidence="1 2">J12</strain>
    </source>
</reference>
<protein>
    <submittedName>
        <fullName evidence="1">Uncharacterized protein</fullName>
    </submittedName>
</protein>
<organism evidence="1 2">
    <name type="scientific">Paenibacillus barengoltzii J12</name>
    <dbReference type="NCBI Taxonomy" id="935846"/>
    <lineage>
        <taxon>Bacteria</taxon>
        <taxon>Bacillati</taxon>
        <taxon>Bacillota</taxon>
        <taxon>Bacilli</taxon>
        <taxon>Bacillales</taxon>
        <taxon>Paenibacillaceae</taxon>
        <taxon>Paenibacillus</taxon>
    </lineage>
</organism>
<comment type="caution">
    <text evidence="1">The sequence shown here is derived from an EMBL/GenBank/DDBJ whole genome shotgun (WGS) entry which is preliminary data.</text>
</comment>
<sequence>MLMGARFLGTLAAQLIIFPAAYMISMVVQWI</sequence>
<name>A0ABY1LXW5_9BACL</name>